<reference evidence="2 3" key="1">
    <citation type="submission" date="2020-02" db="EMBL/GenBank/DDBJ databases">
        <title>Newly sequenced genome of strain CSTR1 showed variability in Candidatus Kuenenia stuttgartiensis genomes.</title>
        <authorList>
            <person name="Ding C."/>
            <person name="Adrian L."/>
        </authorList>
    </citation>
    <scope>NUCLEOTIDE SEQUENCE [LARGE SCALE GENOMIC DNA]</scope>
    <source>
        <strain evidence="2 3">CSTR1</strain>
    </source>
</reference>
<dbReference type="Proteomes" id="UP000501926">
    <property type="component" value="Chromosome"/>
</dbReference>
<accession>A0A6G7GKY5</accession>
<evidence type="ECO:0000259" key="1">
    <source>
        <dbReference type="Pfam" id="PF18275"/>
    </source>
</evidence>
<proteinExistence type="predicted"/>
<dbReference type="Gene3D" id="3.40.1800.10">
    <property type="entry name" value="His-Me finger endonucleases"/>
    <property type="match status" value="1"/>
</dbReference>
<dbReference type="InterPro" id="IPR038563">
    <property type="entry name" value="Endonuclease_7_sf"/>
</dbReference>
<gene>
    <name evidence="2" type="ORF">KsCSTR_06350</name>
</gene>
<sequence length="202" mass="23070">MSKWVVCRKGSGRLCKDNIKERFETNFDIDSVGLVKAEDGDSFIVWLIGNDNIYVVKKADTQPIDVTKVGDKYAHKICNVCHCLKPTEQYDKNQNNLHGIVRRPSCRRCRTTIDKRAPKTKQAKEMEKKKPKTGEPFVCPICRKRSIVGVTAKIVADHDHHTGNIRDFICDSCNTGLGRFKNGENYLMNALNYIKEKDTLKH</sequence>
<dbReference type="InterPro" id="IPR044925">
    <property type="entry name" value="His-Me_finger_sf"/>
</dbReference>
<feature type="domain" description="His-Me finger endonuclease beta4-alpha2" evidence="1">
    <location>
        <begin position="65"/>
        <end position="114"/>
    </location>
</feature>
<dbReference type="InterPro" id="IPR004211">
    <property type="entry name" value="Endonuclease_7"/>
</dbReference>
<protein>
    <recommendedName>
        <fullName evidence="1">His-Me finger endonuclease beta4-alpha2 domain-containing protein</fullName>
    </recommendedName>
</protein>
<evidence type="ECO:0000313" key="2">
    <source>
        <dbReference type="EMBL" id="QII10014.1"/>
    </source>
</evidence>
<evidence type="ECO:0000313" key="3">
    <source>
        <dbReference type="Proteomes" id="UP000501926"/>
    </source>
</evidence>
<dbReference type="REBASE" id="393816">
    <property type="entry name" value="KstCSTR1ORF6340P"/>
</dbReference>
<dbReference type="InterPro" id="IPR041475">
    <property type="entry name" value="His_Me_b4a2"/>
</dbReference>
<organism evidence="2 3">
    <name type="scientific">Kuenenia stuttgartiensis</name>
    <dbReference type="NCBI Taxonomy" id="174633"/>
    <lineage>
        <taxon>Bacteria</taxon>
        <taxon>Pseudomonadati</taxon>
        <taxon>Planctomycetota</taxon>
        <taxon>Candidatus Brocadiia</taxon>
        <taxon>Candidatus Brocadiales</taxon>
        <taxon>Candidatus Brocadiaceae</taxon>
        <taxon>Candidatus Kuenenia</taxon>
    </lineage>
</organism>
<dbReference type="Pfam" id="PF02945">
    <property type="entry name" value="Endonuclease_7"/>
    <property type="match status" value="1"/>
</dbReference>
<dbReference type="SUPFAM" id="SSF54060">
    <property type="entry name" value="His-Me finger endonucleases"/>
    <property type="match status" value="1"/>
</dbReference>
<dbReference type="Pfam" id="PF18275">
    <property type="entry name" value="His_Me_b4a2"/>
    <property type="match status" value="1"/>
</dbReference>
<name>A0A6G7GKY5_KUEST</name>
<dbReference type="Gene3D" id="3.30.60.130">
    <property type="match status" value="1"/>
</dbReference>
<dbReference type="RefSeq" id="WP_164994468.1">
    <property type="nucleotide sequence ID" value="NZ_CP049055.1"/>
</dbReference>
<dbReference type="EMBL" id="CP049055">
    <property type="protein sequence ID" value="QII10014.1"/>
    <property type="molecule type" value="Genomic_DNA"/>
</dbReference>
<dbReference type="AlphaFoldDB" id="A0A6G7GKY5"/>